<dbReference type="SUPFAM" id="SSF46785">
    <property type="entry name" value="Winged helix' DNA-binding domain"/>
    <property type="match status" value="1"/>
</dbReference>
<dbReference type="Pfam" id="PF03466">
    <property type="entry name" value="LysR_substrate"/>
    <property type="match status" value="1"/>
</dbReference>
<dbReference type="Gene3D" id="3.40.190.290">
    <property type="match status" value="1"/>
</dbReference>
<feature type="domain" description="HTH lysR-type" evidence="6">
    <location>
        <begin position="1"/>
        <end position="58"/>
    </location>
</feature>
<name>A0ABS0J268_9BACT</name>
<accession>A0ABS0J268</accession>
<evidence type="ECO:0000256" key="2">
    <source>
        <dbReference type="ARBA" id="ARBA00023015"/>
    </source>
</evidence>
<dbReference type="PANTHER" id="PTHR30126">
    <property type="entry name" value="HTH-TYPE TRANSCRIPTIONAL REGULATOR"/>
    <property type="match status" value="1"/>
</dbReference>
<proteinExistence type="inferred from homology"/>
<comment type="similarity">
    <text evidence="1">Belongs to the LysR transcriptional regulatory family.</text>
</comment>
<dbReference type="Gene3D" id="1.10.10.10">
    <property type="entry name" value="Winged helix-like DNA-binding domain superfamily/Winged helix DNA-binding domain"/>
    <property type="match status" value="1"/>
</dbReference>
<feature type="compositionally biased region" description="Low complexity" evidence="5">
    <location>
        <begin position="661"/>
        <end position="675"/>
    </location>
</feature>
<dbReference type="Proteomes" id="UP001194469">
    <property type="component" value="Unassembled WGS sequence"/>
</dbReference>
<dbReference type="CDD" id="cd05466">
    <property type="entry name" value="PBP2_LTTR_substrate"/>
    <property type="match status" value="1"/>
</dbReference>
<keyword evidence="4" id="KW-0804">Transcription</keyword>
<dbReference type="RefSeq" id="WP_196608285.1">
    <property type="nucleotide sequence ID" value="NZ_VRYY01000071.1"/>
</dbReference>
<dbReference type="Pfam" id="PF00126">
    <property type="entry name" value="HTH_1"/>
    <property type="match status" value="1"/>
</dbReference>
<evidence type="ECO:0000259" key="6">
    <source>
        <dbReference type="PROSITE" id="PS50931"/>
    </source>
</evidence>
<comment type="caution">
    <text evidence="7">The sequence shown here is derived from an EMBL/GenBank/DDBJ whole genome shotgun (WGS) entry which is preliminary data.</text>
</comment>
<dbReference type="InterPro" id="IPR000847">
    <property type="entry name" value="LysR_HTH_N"/>
</dbReference>
<dbReference type="SUPFAM" id="SSF53850">
    <property type="entry name" value="Periplasmic binding protein-like II"/>
    <property type="match status" value="1"/>
</dbReference>
<dbReference type="InterPro" id="IPR036388">
    <property type="entry name" value="WH-like_DNA-bd_sf"/>
</dbReference>
<dbReference type="PRINTS" id="PR00039">
    <property type="entry name" value="HTHLYSR"/>
</dbReference>
<evidence type="ECO:0000256" key="4">
    <source>
        <dbReference type="ARBA" id="ARBA00023163"/>
    </source>
</evidence>
<feature type="region of interest" description="Disordered" evidence="5">
    <location>
        <begin position="325"/>
        <end position="689"/>
    </location>
</feature>
<dbReference type="PANTHER" id="PTHR30126:SF100">
    <property type="entry name" value="LYSR-FAMILY TRANSCRIPTIONAL REGULATOR"/>
    <property type="match status" value="1"/>
</dbReference>
<reference evidence="7 8" key="1">
    <citation type="submission" date="2019-08" db="EMBL/GenBank/DDBJ databases">
        <authorList>
            <person name="Luo N."/>
        </authorList>
    </citation>
    <scope>NUCLEOTIDE SEQUENCE [LARGE SCALE GENOMIC DNA]</scope>
    <source>
        <strain evidence="7 8">NCIMB 9442</strain>
    </source>
</reference>
<evidence type="ECO:0000256" key="3">
    <source>
        <dbReference type="ARBA" id="ARBA00023125"/>
    </source>
</evidence>
<sequence length="689" mass="73046">MELRDLRTFAAVARLLSFHRAAAELNAAQSTVSARIAALETELGVRLFERLGRRVALTEAGERLVQYAAKLIDVEDEARAWVTGESRLRGLLTVRVPESLCAYRLPPVIAAFRRRHPEVALHLTACTLNGLEKDLRQGITDLAFVMADSVRGGDLNVEALGMEPLVLVAAPHHPLATRERVTARDLHGVTLVLSTADCAYRTVIEEALAAEGVQPAAGLEFSSASALRGCVASGVGITLLPEAAVRDELRAGTLRALAWADQPFETAVLMVRHRGKWVSPYMDTFMELCRAACAGAAGTKARPEAVWDFPCPMADVATILEPPKSAANAKERPDSTGQPALTDAVESPPVPSVPDAPDAPDVSDTPDAPDASDTPDTADTSDTPDTPDMPDGEQLLPLTKVSPEHAPEQPVDLADNLLADEPDELAPDELAPDELAPDALVPKKLTPDELTPDDEPGGLMNGQPDSSAVPWADSWAGQEFMDDADIGPETVWGSLPDMAPEMDTDMAPGMAPEALLDTMSEMSSGILPESYRDLPWQDLGDCSCFDPTDGPCASEDAGPDTSGAYGPDSGMDMPQHTPESLSLADDEAEPAPRAVPPAASMPPEIHQPSLWDMPATSGQPPVSAAPAPEASGTEGTEAPPAPHGQAQQNEQAAHMREHARPAPAERAADSAPEPSQEAQQWLSLLPPKR</sequence>
<protein>
    <submittedName>
        <fullName evidence="7">LysR family transcriptional regulator</fullName>
    </submittedName>
</protein>
<keyword evidence="3" id="KW-0238">DNA-binding</keyword>
<evidence type="ECO:0000256" key="5">
    <source>
        <dbReference type="SAM" id="MobiDB-lite"/>
    </source>
</evidence>
<dbReference type="EMBL" id="VRYY01000071">
    <property type="protein sequence ID" value="MBG3876076.1"/>
    <property type="molecule type" value="Genomic_DNA"/>
</dbReference>
<dbReference type="InterPro" id="IPR036390">
    <property type="entry name" value="WH_DNA-bd_sf"/>
</dbReference>
<feature type="compositionally biased region" description="Acidic residues" evidence="5">
    <location>
        <begin position="418"/>
        <end position="436"/>
    </location>
</feature>
<keyword evidence="8" id="KW-1185">Reference proteome</keyword>
<keyword evidence="2" id="KW-0805">Transcription regulation</keyword>
<gene>
    <name evidence="7" type="ORF">FVW20_03290</name>
</gene>
<feature type="compositionally biased region" description="Low complexity" evidence="5">
    <location>
        <begin position="620"/>
        <end position="631"/>
    </location>
</feature>
<dbReference type="PROSITE" id="PS50931">
    <property type="entry name" value="HTH_LYSR"/>
    <property type="match status" value="1"/>
</dbReference>
<dbReference type="InterPro" id="IPR005119">
    <property type="entry name" value="LysR_subst-bd"/>
</dbReference>
<feature type="compositionally biased region" description="Low complexity" evidence="5">
    <location>
        <begin position="355"/>
        <end position="386"/>
    </location>
</feature>
<evidence type="ECO:0000256" key="1">
    <source>
        <dbReference type="ARBA" id="ARBA00009437"/>
    </source>
</evidence>
<evidence type="ECO:0000313" key="8">
    <source>
        <dbReference type="Proteomes" id="UP001194469"/>
    </source>
</evidence>
<evidence type="ECO:0000313" key="7">
    <source>
        <dbReference type="EMBL" id="MBG3876076.1"/>
    </source>
</evidence>
<organism evidence="7 8">
    <name type="scientific">Nitratidesulfovibrio oxamicus</name>
    <dbReference type="NCBI Taxonomy" id="32016"/>
    <lineage>
        <taxon>Bacteria</taxon>
        <taxon>Pseudomonadati</taxon>
        <taxon>Thermodesulfobacteriota</taxon>
        <taxon>Desulfovibrionia</taxon>
        <taxon>Desulfovibrionales</taxon>
        <taxon>Desulfovibrionaceae</taxon>
        <taxon>Nitratidesulfovibrio</taxon>
    </lineage>
</organism>